<evidence type="ECO:0000313" key="2">
    <source>
        <dbReference type="Proteomes" id="UP000003803"/>
    </source>
</evidence>
<proteinExistence type="predicted"/>
<reference evidence="1" key="1">
    <citation type="submission" date="2007-11" db="EMBL/GenBank/DDBJ databases">
        <authorList>
            <person name="Fulton L."/>
            <person name="Clifton S."/>
            <person name="Fulton B."/>
            <person name="Xu J."/>
            <person name="Minx P."/>
            <person name="Pepin K.H."/>
            <person name="Johnson M."/>
            <person name="Thiruvilangam P."/>
            <person name="Bhonagiri V."/>
            <person name="Nash W.E."/>
            <person name="Mardis E.R."/>
            <person name="Wilson R.K."/>
        </authorList>
    </citation>
    <scope>NUCLEOTIDE SEQUENCE [LARGE SCALE GENOMIC DNA]</scope>
    <source>
        <strain evidence="1">DSM 17241</strain>
    </source>
</reference>
<keyword evidence="2" id="KW-1185">Reference proteome</keyword>
<dbReference type="AlphaFoldDB" id="B0PE52"/>
<protein>
    <submittedName>
        <fullName evidence="1">Uncharacterized protein</fullName>
    </submittedName>
</protein>
<reference evidence="1" key="2">
    <citation type="submission" date="2013-09" db="EMBL/GenBank/DDBJ databases">
        <title>Draft genome sequence of Anaerotruncus colihominis(DSM 17241).</title>
        <authorList>
            <person name="Sudarsanam P."/>
            <person name="Ley R."/>
            <person name="Guruge J."/>
            <person name="Turnbaugh P.J."/>
            <person name="Mahowald M."/>
            <person name="Liep D."/>
            <person name="Gordon J."/>
        </authorList>
    </citation>
    <scope>NUCLEOTIDE SEQUENCE</scope>
    <source>
        <strain evidence="1">DSM 17241</strain>
    </source>
</reference>
<comment type="caution">
    <text evidence="1">The sequence shown here is derived from an EMBL/GenBank/DDBJ whole genome shotgun (WGS) entry which is preliminary data.</text>
</comment>
<organism evidence="1 2">
    <name type="scientific">Anaerotruncus colihominis DSM 17241</name>
    <dbReference type="NCBI Taxonomy" id="445972"/>
    <lineage>
        <taxon>Bacteria</taxon>
        <taxon>Bacillati</taxon>
        <taxon>Bacillota</taxon>
        <taxon>Clostridia</taxon>
        <taxon>Eubacteriales</taxon>
        <taxon>Oscillospiraceae</taxon>
        <taxon>Anaerotruncus</taxon>
    </lineage>
</organism>
<accession>B0PE52</accession>
<evidence type="ECO:0000313" key="1">
    <source>
        <dbReference type="EMBL" id="EDS10241.1"/>
    </source>
</evidence>
<dbReference type="Proteomes" id="UP000003803">
    <property type="component" value="Unassembled WGS sequence"/>
</dbReference>
<name>B0PE52_9FIRM</name>
<dbReference type="HOGENOM" id="CLU_3211625_0_0_9"/>
<sequence>MDFGHGWNRKSLLFCKKRHTICRINHYRKIQKEGLAAIYQHGII</sequence>
<dbReference type="EMBL" id="ABGD02000024">
    <property type="protein sequence ID" value="EDS10241.1"/>
    <property type="molecule type" value="Genomic_DNA"/>
</dbReference>
<gene>
    <name evidence="1" type="ORF">ANACOL_02837</name>
</gene>